<reference evidence="2" key="1">
    <citation type="journal article" date="2009" name="PLoS Genet.">
        <title>Sequencing, mapping, and analysis of 27,455 maize full-length cDNAs.</title>
        <authorList>
            <person name="Soderlund C."/>
            <person name="Descour A."/>
            <person name="Kudrna D."/>
            <person name="Bomhoff M."/>
            <person name="Boyd L."/>
            <person name="Currie J."/>
            <person name="Angelova A."/>
            <person name="Collura K."/>
            <person name="Wissotski M."/>
            <person name="Ashley E."/>
            <person name="Morrow D."/>
            <person name="Fernandes J."/>
            <person name="Walbot V."/>
            <person name="Yu Y."/>
        </authorList>
    </citation>
    <scope>NUCLEOTIDE SEQUENCE</scope>
    <source>
        <strain evidence="2">B73</strain>
    </source>
</reference>
<dbReference type="eggNOG" id="KOG1235">
    <property type="taxonomic scope" value="Eukaryota"/>
</dbReference>
<dbReference type="SUPFAM" id="SSF56112">
    <property type="entry name" value="Protein kinase-like (PK-like)"/>
    <property type="match status" value="1"/>
</dbReference>
<keyword evidence="3" id="KW-0808">Transferase</keyword>
<dbReference type="InterPro" id="IPR051130">
    <property type="entry name" value="Mito_struct-func_regulator"/>
</dbReference>
<evidence type="ECO:0000313" key="2">
    <source>
        <dbReference type="EMBL" id="ACF84115.1"/>
    </source>
</evidence>
<dbReference type="KEGG" id="zma:100272650"/>
<dbReference type="OrthoDB" id="427480at2759"/>
<sequence length="478" mass="54538">MPLALAQLQDLRDRISDRLRPWSRSAQFWVRAADIYTSYKVCQLRAGFVKDEDEREAMWEQQHELGAQKMYSLCSELGGLFLKAAQILGKPDLAPMAWVKRLVTLCDKAPATPFDVVRDVVEKQFMKNFDDIFEFFDVEPVGSASIAQVHRARLKLSNTDVAVKVQHPGAEHLMMVDIRNMQAMALFLQKYDINFDLFSATKEMEKQICYEFDFVREASAMERIREFLRITNKKPPVMVPRVIPGMVTREVLVMEFIKGTPIMNLGNEMARRGIDPSGKIAAMAKQKILSDLTLAYGQMILKDGFFHADPHPGNILICKDTEVALLDYGQVKEMPEDLRLAYANLVVAMADDDFLRAEESFRELGIRTWAISDNKLEELFQLSLRMFDTRLPPGVTVMSPFADDSSLTKIGVESFPEELFSVLRTIQLLRGLTVGMGLTFSCAKHWRSIAEDALLKAGRQSASKSRKQKRSFLRRLFW</sequence>
<dbReference type="InterPro" id="IPR011009">
    <property type="entry name" value="Kinase-like_dom_sf"/>
</dbReference>
<dbReference type="PANTHER" id="PTHR43173">
    <property type="entry name" value="ABC1 FAMILY PROTEIN"/>
    <property type="match status" value="1"/>
</dbReference>
<keyword evidence="3" id="KW-0418">Kinase</keyword>
<dbReference type="HOGENOM" id="CLU_006533_8_2_1"/>
<dbReference type="PaxDb" id="4577-GRMZM2G113264_P01"/>
<dbReference type="STRING" id="4577.B4FPS2"/>
<dbReference type="AlphaFoldDB" id="B4FPS2"/>
<dbReference type="PANTHER" id="PTHR43173:SF12">
    <property type="entry name" value="PROTEIN KINASE SUPERFAMILY PROTEIN"/>
    <property type="match status" value="1"/>
</dbReference>
<feature type="domain" description="Protein kinase" evidence="1">
    <location>
        <begin position="135"/>
        <end position="478"/>
    </location>
</feature>
<dbReference type="InterPro" id="IPR000719">
    <property type="entry name" value="Prot_kinase_dom"/>
</dbReference>
<dbReference type="GO" id="GO:0004672">
    <property type="term" value="F:protein kinase activity"/>
    <property type="evidence" value="ECO:0007669"/>
    <property type="project" value="InterPro"/>
</dbReference>
<dbReference type="InterPro" id="IPR004147">
    <property type="entry name" value="ABC1_dom"/>
</dbReference>
<dbReference type="FunCoup" id="B4FPS2">
    <property type="interactions" value="13"/>
</dbReference>
<dbReference type="PROSITE" id="PS50011">
    <property type="entry name" value="PROTEIN_KINASE_DOM"/>
    <property type="match status" value="1"/>
</dbReference>
<dbReference type="CDD" id="cd05121">
    <property type="entry name" value="ABC1_ADCK3-like"/>
    <property type="match status" value="1"/>
</dbReference>
<accession>B4FPS2</accession>
<proteinExistence type="evidence at transcript level"/>
<dbReference type="EMBL" id="CM007649">
    <property type="protein sequence ID" value="ONM35468.1"/>
    <property type="molecule type" value="Genomic_DNA"/>
</dbReference>
<gene>
    <name evidence="3" type="ORF">ZEAMMB73_Zm00001d042470</name>
</gene>
<evidence type="ECO:0000313" key="3">
    <source>
        <dbReference type="EMBL" id="ONM35468.1"/>
    </source>
</evidence>
<dbReference type="InParanoid" id="B4FPS2"/>
<reference evidence="3" key="2">
    <citation type="submission" date="2015-12" db="EMBL/GenBank/DDBJ databases">
        <title>Update maize B73 reference genome by single molecule sequencing technologies.</title>
        <authorList>
            <consortium name="Maize Genome Sequencing Project"/>
            <person name="Ware D."/>
        </authorList>
    </citation>
    <scope>NUCLEOTIDE SEQUENCE [LARGE SCALE GENOMIC DNA]</scope>
    <source>
        <tissue evidence="3">Seedling</tissue>
    </source>
</reference>
<evidence type="ECO:0000259" key="1">
    <source>
        <dbReference type="PROSITE" id="PS50011"/>
    </source>
</evidence>
<protein>
    <submittedName>
        <fullName evidence="3">Protein kinase superfamily protein</fullName>
    </submittedName>
</protein>
<dbReference type="SMR" id="B4FPS2"/>
<name>B4FPS2_MAIZE</name>
<dbReference type="GO" id="GO:0005524">
    <property type="term" value="F:ATP binding"/>
    <property type="evidence" value="ECO:0007669"/>
    <property type="project" value="InterPro"/>
</dbReference>
<dbReference type="Pfam" id="PF03109">
    <property type="entry name" value="ABC1"/>
    <property type="match status" value="1"/>
</dbReference>
<dbReference type="Gene3D" id="1.10.510.10">
    <property type="entry name" value="Transferase(Phosphotransferase) domain 1"/>
    <property type="match status" value="1"/>
</dbReference>
<dbReference type="EMBL" id="CM007649">
    <property type="protein sequence ID" value="ONM35469.1"/>
    <property type="molecule type" value="Genomic_DNA"/>
</dbReference>
<dbReference type="EMBL" id="BT039110">
    <property type="protein sequence ID" value="ACF84115.1"/>
    <property type="molecule type" value="mRNA"/>
</dbReference>
<organism evidence="2">
    <name type="scientific">Zea mays</name>
    <name type="common">Maize</name>
    <dbReference type="NCBI Taxonomy" id="4577"/>
    <lineage>
        <taxon>Eukaryota</taxon>
        <taxon>Viridiplantae</taxon>
        <taxon>Streptophyta</taxon>
        <taxon>Embryophyta</taxon>
        <taxon>Tracheophyta</taxon>
        <taxon>Spermatophyta</taxon>
        <taxon>Magnoliopsida</taxon>
        <taxon>Liliopsida</taxon>
        <taxon>Poales</taxon>
        <taxon>Poaceae</taxon>
        <taxon>PACMAD clade</taxon>
        <taxon>Panicoideae</taxon>
        <taxon>Andropogonodae</taxon>
        <taxon>Andropogoneae</taxon>
        <taxon>Tripsacinae</taxon>
        <taxon>Zea</taxon>
    </lineage>
</organism>
<dbReference type="ExpressionAtlas" id="B4FPS2">
    <property type="expression patterns" value="baseline and differential"/>
</dbReference>